<organism evidence="1">
    <name type="scientific">Arundo donax</name>
    <name type="common">Giant reed</name>
    <name type="synonym">Donax arundinaceus</name>
    <dbReference type="NCBI Taxonomy" id="35708"/>
    <lineage>
        <taxon>Eukaryota</taxon>
        <taxon>Viridiplantae</taxon>
        <taxon>Streptophyta</taxon>
        <taxon>Embryophyta</taxon>
        <taxon>Tracheophyta</taxon>
        <taxon>Spermatophyta</taxon>
        <taxon>Magnoliopsida</taxon>
        <taxon>Liliopsida</taxon>
        <taxon>Poales</taxon>
        <taxon>Poaceae</taxon>
        <taxon>PACMAD clade</taxon>
        <taxon>Arundinoideae</taxon>
        <taxon>Arundineae</taxon>
        <taxon>Arundo</taxon>
    </lineage>
</organism>
<accession>A0A0A9A265</accession>
<reference evidence="1" key="1">
    <citation type="submission" date="2014-09" db="EMBL/GenBank/DDBJ databases">
        <authorList>
            <person name="Magalhaes I.L.F."/>
            <person name="Oliveira U."/>
            <person name="Santos F.R."/>
            <person name="Vidigal T.H.D.A."/>
            <person name="Brescovit A.D."/>
            <person name="Santos A.J."/>
        </authorList>
    </citation>
    <scope>NUCLEOTIDE SEQUENCE</scope>
    <source>
        <tissue evidence="1">Shoot tissue taken approximately 20 cm above the soil surface</tissue>
    </source>
</reference>
<protein>
    <submittedName>
        <fullName evidence="1">Uncharacterized protein</fullName>
    </submittedName>
</protein>
<dbReference type="EMBL" id="GBRH01252719">
    <property type="protein sequence ID" value="JAD45176.1"/>
    <property type="molecule type" value="Transcribed_RNA"/>
</dbReference>
<proteinExistence type="predicted"/>
<name>A0A0A9A265_ARUDO</name>
<sequence>MRLRERVFCLGWVLGASYMKHYKKSICALPNVSTSTCTA</sequence>
<reference evidence="1" key="2">
    <citation type="journal article" date="2015" name="Data Brief">
        <title>Shoot transcriptome of the giant reed, Arundo donax.</title>
        <authorList>
            <person name="Barrero R.A."/>
            <person name="Guerrero F.D."/>
            <person name="Moolhuijzen P."/>
            <person name="Goolsby J.A."/>
            <person name="Tidwell J."/>
            <person name="Bellgard S.E."/>
            <person name="Bellgard M.I."/>
        </authorList>
    </citation>
    <scope>NUCLEOTIDE SEQUENCE</scope>
    <source>
        <tissue evidence="1">Shoot tissue taken approximately 20 cm above the soil surface</tissue>
    </source>
</reference>
<dbReference type="AlphaFoldDB" id="A0A0A9A265"/>
<evidence type="ECO:0000313" key="1">
    <source>
        <dbReference type="EMBL" id="JAD45176.1"/>
    </source>
</evidence>